<dbReference type="InterPro" id="IPR036291">
    <property type="entry name" value="NAD(P)-bd_dom_sf"/>
</dbReference>
<dbReference type="Gene3D" id="3.40.50.720">
    <property type="entry name" value="NAD(P)-binding Rossmann-like Domain"/>
    <property type="match status" value="1"/>
</dbReference>
<gene>
    <name evidence="2" type="ORF">W97_01754</name>
</gene>
<dbReference type="CDD" id="cd08948">
    <property type="entry name" value="5beta-POR_like_SDR_a"/>
    <property type="match status" value="1"/>
</dbReference>
<evidence type="ECO:0000313" key="3">
    <source>
        <dbReference type="Proteomes" id="UP000016924"/>
    </source>
</evidence>
<dbReference type="OrthoDB" id="1731983at2759"/>
<accession>R7YLN6</accession>
<dbReference type="RefSeq" id="XP_007777848.1">
    <property type="nucleotide sequence ID" value="XM_007779658.1"/>
</dbReference>
<sequence length="385" mass="42379">MAHALVFGASGLTGWGVVDQLLSNYPAEGTFAKVTALVNRPLAVAKSYWPSPSQSRPRLNLVSNVNLAEGTVEGFTALLKGKVEDVADVTHAFYFALKPEQDADAEVAVNRGMLERAIGALNRVSPKLRFVVFPSGTKAYGIHIPGGVFTAPFRESMGRLPEPAGSTVFYYEFQDILKEQSKGRDWTWCDVRPDAVIGFVPNGSAFNLAAHWANYLLTYALVEGKGAKVPFPGTQSAYSALYNEASADIIARFSIWAALHPDKAGGGQIFNIADQTMPSRMSERWPALAKYFELEGIGPVDDPKVLRPGEYMNKHRGVLEKHGIRNNQVFKADFLDTYGYYLTSDRQLSLDKVRVAGFSEETDPTSSWYKAFDRFRMAGMIPKSA</sequence>
<dbReference type="EMBL" id="JH767559">
    <property type="protein sequence ID" value="EON62531.1"/>
    <property type="molecule type" value="Genomic_DNA"/>
</dbReference>
<feature type="domain" description="PRISE-like Rossmann-fold" evidence="1">
    <location>
        <begin position="4"/>
        <end position="382"/>
    </location>
</feature>
<dbReference type="AlphaFoldDB" id="R7YLN6"/>
<dbReference type="GeneID" id="19899065"/>
<organism evidence="2 3">
    <name type="scientific">Coniosporium apollinis (strain CBS 100218)</name>
    <name type="common">Rock-inhabiting black yeast</name>
    <dbReference type="NCBI Taxonomy" id="1168221"/>
    <lineage>
        <taxon>Eukaryota</taxon>
        <taxon>Fungi</taxon>
        <taxon>Dikarya</taxon>
        <taxon>Ascomycota</taxon>
        <taxon>Pezizomycotina</taxon>
        <taxon>Dothideomycetes</taxon>
        <taxon>Dothideomycetes incertae sedis</taxon>
        <taxon>Coniosporium</taxon>
    </lineage>
</organism>
<dbReference type="HOGENOM" id="CLU_030125_2_0_1"/>
<protein>
    <recommendedName>
        <fullName evidence="1">PRISE-like Rossmann-fold domain-containing protein</fullName>
    </recommendedName>
</protein>
<reference evidence="3" key="1">
    <citation type="submission" date="2012-06" db="EMBL/GenBank/DDBJ databases">
        <title>The genome sequence of Coniosporium apollinis CBS 100218.</title>
        <authorList>
            <consortium name="The Broad Institute Genome Sequencing Platform"/>
            <person name="Cuomo C."/>
            <person name="Gorbushina A."/>
            <person name="Noack S."/>
            <person name="Walker B."/>
            <person name="Young S.K."/>
            <person name="Zeng Q."/>
            <person name="Gargeya S."/>
            <person name="Fitzgerald M."/>
            <person name="Haas B."/>
            <person name="Abouelleil A."/>
            <person name="Alvarado L."/>
            <person name="Arachchi H.M."/>
            <person name="Berlin A.M."/>
            <person name="Chapman S.B."/>
            <person name="Goldberg J."/>
            <person name="Griggs A."/>
            <person name="Gujja S."/>
            <person name="Hansen M."/>
            <person name="Howarth C."/>
            <person name="Imamovic A."/>
            <person name="Larimer J."/>
            <person name="McCowan C."/>
            <person name="Montmayeur A."/>
            <person name="Murphy C."/>
            <person name="Neiman D."/>
            <person name="Pearson M."/>
            <person name="Priest M."/>
            <person name="Roberts A."/>
            <person name="Saif S."/>
            <person name="Shea T."/>
            <person name="Sisk P."/>
            <person name="Sykes S."/>
            <person name="Wortman J."/>
            <person name="Nusbaum C."/>
            <person name="Birren B."/>
        </authorList>
    </citation>
    <scope>NUCLEOTIDE SEQUENCE [LARGE SCALE GENOMIC DNA]</scope>
    <source>
        <strain evidence="3">CBS 100218</strain>
    </source>
</reference>
<dbReference type="PANTHER" id="PTHR32487:SF4">
    <property type="entry name" value="SIRQ PROTEIN"/>
    <property type="match status" value="1"/>
</dbReference>
<name>R7YLN6_CONA1</name>
<evidence type="ECO:0000259" key="1">
    <source>
        <dbReference type="Pfam" id="PF22917"/>
    </source>
</evidence>
<dbReference type="Pfam" id="PF22917">
    <property type="entry name" value="PRISE"/>
    <property type="match status" value="1"/>
</dbReference>
<dbReference type="STRING" id="1168221.R7YLN6"/>
<keyword evidence="3" id="KW-1185">Reference proteome</keyword>
<dbReference type="InterPro" id="IPR055222">
    <property type="entry name" value="PRISE-like_Rossmann-fold"/>
</dbReference>
<dbReference type="eggNOG" id="ENOG502RT3M">
    <property type="taxonomic scope" value="Eukaryota"/>
</dbReference>
<dbReference type="SUPFAM" id="SSF51735">
    <property type="entry name" value="NAD(P)-binding Rossmann-fold domains"/>
    <property type="match status" value="1"/>
</dbReference>
<evidence type="ECO:0000313" key="2">
    <source>
        <dbReference type="EMBL" id="EON62531.1"/>
    </source>
</evidence>
<proteinExistence type="predicted"/>
<dbReference type="Proteomes" id="UP000016924">
    <property type="component" value="Unassembled WGS sequence"/>
</dbReference>
<dbReference type="PANTHER" id="PTHR32487">
    <property type="entry name" value="3-OXO-DELTA(4,5)-STEROID 5-BETA-REDUCTASE"/>
    <property type="match status" value="1"/>
</dbReference>
<dbReference type="OMA" id="TVVYPAY"/>